<sequence>MSPGTYPPPSTCQPNLFDQATTGSFPICYGEIAETMQDQRSAFQNSYVAAQSVSQSLGDDLDELLPVSSYLSYPPPLPSLQPSVSNDLNPSDLQGWFAPIYGGSDDTSFGSILFGDLYDSIGAENPYAPGNYLMETTNCAQNDFPPLFDFPTLAPGTNNVLDVENPKAFHAAPRSALQPEYTDVVASGIQTPQYELSLRPTYVSASYLSPSSSHPSVRWALTLGFIIRGTYTPLATTDTRPTFKKVLLPMMVGGMIHRLVPLSPAILTIQRALRTRR</sequence>
<dbReference type="AlphaFoldDB" id="A0A2H3B7Q8"/>
<accession>A0A2H3B7Q8</accession>
<dbReference type="EMBL" id="KZ293495">
    <property type="protein sequence ID" value="PBK59893.1"/>
    <property type="molecule type" value="Genomic_DNA"/>
</dbReference>
<protein>
    <submittedName>
        <fullName evidence="1">Uncharacterized protein</fullName>
    </submittedName>
</protein>
<organism evidence="1 2">
    <name type="scientific">Armillaria solidipes</name>
    <dbReference type="NCBI Taxonomy" id="1076256"/>
    <lineage>
        <taxon>Eukaryota</taxon>
        <taxon>Fungi</taxon>
        <taxon>Dikarya</taxon>
        <taxon>Basidiomycota</taxon>
        <taxon>Agaricomycotina</taxon>
        <taxon>Agaricomycetes</taxon>
        <taxon>Agaricomycetidae</taxon>
        <taxon>Agaricales</taxon>
        <taxon>Marasmiineae</taxon>
        <taxon>Physalacriaceae</taxon>
        <taxon>Armillaria</taxon>
    </lineage>
</organism>
<gene>
    <name evidence="1" type="ORF">ARMSODRAFT_966531</name>
</gene>
<dbReference type="Proteomes" id="UP000218334">
    <property type="component" value="Unassembled WGS sequence"/>
</dbReference>
<reference evidence="2" key="1">
    <citation type="journal article" date="2017" name="Nat. Ecol. Evol.">
        <title>Genome expansion and lineage-specific genetic innovations in the forest pathogenic fungi Armillaria.</title>
        <authorList>
            <person name="Sipos G."/>
            <person name="Prasanna A.N."/>
            <person name="Walter M.C."/>
            <person name="O'Connor E."/>
            <person name="Balint B."/>
            <person name="Krizsan K."/>
            <person name="Kiss B."/>
            <person name="Hess J."/>
            <person name="Varga T."/>
            <person name="Slot J."/>
            <person name="Riley R."/>
            <person name="Boka B."/>
            <person name="Rigling D."/>
            <person name="Barry K."/>
            <person name="Lee J."/>
            <person name="Mihaltcheva S."/>
            <person name="LaButti K."/>
            <person name="Lipzen A."/>
            <person name="Waldron R."/>
            <person name="Moloney N.M."/>
            <person name="Sperisen C."/>
            <person name="Kredics L."/>
            <person name="Vagvoelgyi C."/>
            <person name="Patrignani A."/>
            <person name="Fitzpatrick D."/>
            <person name="Nagy I."/>
            <person name="Doyle S."/>
            <person name="Anderson J.B."/>
            <person name="Grigoriev I.V."/>
            <person name="Gueldener U."/>
            <person name="Muensterkoetter M."/>
            <person name="Nagy L.G."/>
        </authorList>
    </citation>
    <scope>NUCLEOTIDE SEQUENCE [LARGE SCALE GENOMIC DNA]</scope>
    <source>
        <strain evidence="2">28-4</strain>
    </source>
</reference>
<name>A0A2H3B7Q8_9AGAR</name>
<keyword evidence="2" id="KW-1185">Reference proteome</keyword>
<evidence type="ECO:0000313" key="2">
    <source>
        <dbReference type="Proteomes" id="UP000218334"/>
    </source>
</evidence>
<proteinExistence type="predicted"/>
<evidence type="ECO:0000313" key="1">
    <source>
        <dbReference type="EMBL" id="PBK59893.1"/>
    </source>
</evidence>